<dbReference type="PANTHER" id="PTHR14226:SF25">
    <property type="entry name" value="PHOSPHOESTERASE"/>
    <property type="match status" value="1"/>
</dbReference>
<dbReference type="Pfam" id="PF19890">
    <property type="entry name" value="DUF6363"/>
    <property type="match status" value="1"/>
</dbReference>
<proteinExistence type="predicted"/>
<dbReference type="CDD" id="cd07208">
    <property type="entry name" value="Pat_hypo_Ecoli_yjju_like"/>
    <property type="match status" value="1"/>
</dbReference>
<feature type="active site" description="Nucleophile" evidence="4">
    <location>
        <position position="46"/>
    </location>
</feature>
<dbReference type="PANTHER" id="PTHR14226">
    <property type="entry name" value="NEUROPATHY TARGET ESTERASE/SWISS CHEESE D.MELANOGASTER"/>
    <property type="match status" value="1"/>
</dbReference>
<dbReference type="Proteomes" id="UP000830236">
    <property type="component" value="Chromosome"/>
</dbReference>
<keyword evidence="2 4" id="KW-0442">Lipid degradation</keyword>
<reference evidence="6" key="1">
    <citation type="submission" date="2022-05" db="EMBL/GenBank/DDBJ databases">
        <title>Using nanopore sequencing to obtain complete genomes from saliva samples.</title>
        <authorList>
            <person name="Baker J.L."/>
        </authorList>
    </citation>
    <scope>NUCLEOTIDE SEQUENCE</scope>
    <source>
        <strain evidence="6">JCVI-JB-Ag32</strain>
    </source>
</reference>
<dbReference type="InterPro" id="IPR050301">
    <property type="entry name" value="NTE"/>
</dbReference>
<evidence type="ECO:0000259" key="5">
    <source>
        <dbReference type="PROSITE" id="PS51635"/>
    </source>
</evidence>
<dbReference type="Gene3D" id="3.40.1090.10">
    <property type="entry name" value="Cytosolic phospholipase A2 catalytic domain"/>
    <property type="match status" value="2"/>
</dbReference>
<feature type="short sequence motif" description="DGA/G" evidence="4">
    <location>
        <begin position="171"/>
        <end position="173"/>
    </location>
</feature>
<dbReference type="InterPro" id="IPR016035">
    <property type="entry name" value="Acyl_Trfase/lysoPLipase"/>
</dbReference>
<evidence type="ECO:0000313" key="7">
    <source>
        <dbReference type="Proteomes" id="UP000830236"/>
    </source>
</evidence>
<organism evidence="6 7">
    <name type="scientific">Actinomyces graevenitzii</name>
    <dbReference type="NCBI Taxonomy" id="55565"/>
    <lineage>
        <taxon>Bacteria</taxon>
        <taxon>Bacillati</taxon>
        <taxon>Actinomycetota</taxon>
        <taxon>Actinomycetes</taxon>
        <taxon>Actinomycetales</taxon>
        <taxon>Actinomycetaceae</taxon>
        <taxon>Actinomyces</taxon>
    </lineage>
</organism>
<keyword evidence="3 4" id="KW-0443">Lipid metabolism</keyword>
<dbReference type="AlphaFoldDB" id="A0A9E7AMW8"/>
<dbReference type="InterPro" id="IPR037483">
    <property type="entry name" value="YjjU-like"/>
</dbReference>
<feature type="domain" description="PNPLA" evidence="5">
    <location>
        <begin position="13"/>
        <end position="186"/>
    </location>
</feature>
<sequence length="297" mass="32437">MSTALTHLPDTALVFEGGGMRGVYTAGLVATLIESGLDFPHVSGISAGSSHTVNYVSRDATRAHDSFVDVALSPEFGGYKHWLAGRGIFNVDYLYHDIAEADGDFPFDYDTFMANPAQIRVGSFNATRGQAVWFTKEDMHSVSDVGLLARASSTLPVLMPPVEIDGDTYVDGALGPNGGIPLDAPMRDGYRKFLIVLTRPRDFIKPATRLGTHASMRAAFPRLPSIADAVTARSARYNAARKTAFRLEAEGRAYVYCPEVTEISKLEMRYEVLEEAYQVGYAQAQRELPAIKEFLGV</sequence>
<dbReference type="InterPro" id="IPR002641">
    <property type="entry name" value="PNPLA_dom"/>
</dbReference>
<evidence type="ECO:0000313" key="6">
    <source>
        <dbReference type="EMBL" id="UQF79834.1"/>
    </source>
</evidence>
<dbReference type="GO" id="GO:0016042">
    <property type="term" value="P:lipid catabolic process"/>
    <property type="evidence" value="ECO:0007669"/>
    <property type="project" value="UniProtKB-UniRule"/>
</dbReference>
<evidence type="ECO:0000256" key="1">
    <source>
        <dbReference type="ARBA" id="ARBA00022801"/>
    </source>
</evidence>
<evidence type="ECO:0000256" key="3">
    <source>
        <dbReference type="ARBA" id="ARBA00023098"/>
    </source>
</evidence>
<dbReference type="GO" id="GO:0016787">
    <property type="term" value="F:hydrolase activity"/>
    <property type="evidence" value="ECO:0007669"/>
    <property type="project" value="UniProtKB-UniRule"/>
</dbReference>
<dbReference type="KEGG" id="agh:M3I41_00705"/>
<feature type="short sequence motif" description="GXGXXG" evidence="4">
    <location>
        <begin position="17"/>
        <end position="22"/>
    </location>
</feature>
<dbReference type="SUPFAM" id="SSF52151">
    <property type="entry name" value="FabD/lysophospholipase-like"/>
    <property type="match status" value="1"/>
</dbReference>
<name>A0A9E7AMW8_9ACTO</name>
<dbReference type="InterPro" id="IPR045943">
    <property type="entry name" value="DUF6363"/>
</dbReference>
<evidence type="ECO:0000256" key="4">
    <source>
        <dbReference type="PROSITE-ProRule" id="PRU01161"/>
    </source>
</evidence>
<evidence type="ECO:0000256" key="2">
    <source>
        <dbReference type="ARBA" id="ARBA00022963"/>
    </source>
</evidence>
<protein>
    <submittedName>
        <fullName evidence="6">Patatin family protein</fullName>
    </submittedName>
</protein>
<gene>
    <name evidence="6" type="ORF">M3I41_00705</name>
</gene>
<keyword evidence="1 4" id="KW-0378">Hydrolase</keyword>
<dbReference type="PROSITE" id="PS51635">
    <property type="entry name" value="PNPLA"/>
    <property type="match status" value="1"/>
</dbReference>
<feature type="active site" description="Proton acceptor" evidence="4">
    <location>
        <position position="171"/>
    </location>
</feature>
<feature type="short sequence motif" description="GXSXG" evidence="4">
    <location>
        <begin position="44"/>
        <end position="48"/>
    </location>
</feature>
<accession>A0A9E7AMW8</accession>
<dbReference type="Pfam" id="PF01734">
    <property type="entry name" value="Patatin"/>
    <property type="match status" value="1"/>
</dbReference>
<dbReference type="EMBL" id="CP097095">
    <property type="protein sequence ID" value="UQF79834.1"/>
    <property type="molecule type" value="Genomic_DNA"/>
</dbReference>